<comment type="caution">
    <text evidence="1">The sequence shown here is derived from an EMBL/GenBank/DDBJ whole genome shotgun (WGS) entry which is preliminary data.</text>
</comment>
<dbReference type="Gene3D" id="3.40.50.1580">
    <property type="entry name" value="Nucleoside phosphorylase domain"/>
    <property type="match status" value="1"/>
</dbReference>
<evidence type="ECO:0000313" key="1">
    <source>
        <dbReference type="EMBL" id="KAK1444706.1"/>
    </source>
</evidence>
<dbReference type="AlphaFoldDB" id="A0AAD8PG55"/>
<dbReference type="SUPFAM" id="SSF53167">
    <property type="entry name" value="Purine and uridine phosphorylases"/>
    <property type="match status" value="1"/>
</dbReference>
<reference evidence="1" key="1">
    <citation type="submission" date="2023-08" db="EMBL/GenBank/DDBJ databases">
        <title>Draft sequence of the Babesia gibsoni genome.</title>
        <authorList>
            <person name="Yamagishi J.Y."/>
            <person name="Xuan X.X."/>
        </authorList>
    </citation>
    <scope>NUCLEOTIDE SEQUENCE</scope>
    <source>
        <strain evidence="1">Azabu</strain>
    </source>
</reference>
<sequence>MPKATVCPPGIMNKIGVPLDRILPVAVLVGDPAWIAMLASVATYSEPLGKYKSISSMEMEYDGQRFFAISYGYGGTNLHRTINELGVFGVRCLILIANTVSLTPGRVDDKEICITYAACRGETATLLEVDYDYPAVSHPDATRALRNSAKELGLPARLTRTYTYPVTYPPKIKRRDELREEVVQTSFELEDREISTFLVTASTRQMVAGVISCNGTEPKNFHPETAKPIEEPDVVEARLATMRVALGAAAKLVVQYDFKEGE</sequence>
<evidence type="ECO:0008006" key="3">
    <source>
        <dbReference type="Google" id="ProtNLM"/>
    </source>
</evidence>
<name>A0AAD8PG55_BABGI</name>
<keyword evidence="2" id="KW-1185">Reference proteome</keyword>
<dbReference type="EMBL" id="JAVEPI010000001">
    <property type="protein sequence ID" value="KAK1444706.1"/>
    <property type="molecule type" value="Genomic_DNA"/>
</dbReference>
<dbReference type="GO" id="GO:0009116">
    <property type="term" value="P:nucleoside metabolic process"/>
    <property type="evidence" value="ECO:0007669"/>
    <property type="project" value="InterPro"/>
</dbReference>
<accession>A0AAD8PG55</accession>
<dbReference type="GO" id="GO:0003824">
    <property type="term" value="F:catalytic activity"/>
    <property type="evidence" value="ECO:0007669"/>
    <property type="project" value="InterPro"/>
</dbReference>
<gene>
    <name evidence="1" type="ORF">BgAZ_106120</name>
</gene>
<proteinExistence type="predicted"/>
<evidence type="ECO:0000313" key="2">
    <source>
        <dbReference type="Proteomes" id="UP001230268"/>
    </source>
</evidence>
<dbReference type="InterPro" id="IPR035994">
    <property type="entry name" value="Nucleoside_phosphorylase_sf"/>
</dbReference>
<organism evidence="1 2">
    <name type="scientific">Babesia gibsoni</name>
    <dbReference type="NCBI Taxonomy" id="33632"/>
    <lineage>
        <taxon>Eukaryota</taxon>
        <taxon>Sar</taxon>
        <taxon>Alveolata</taxon>
        <taxon>Apicomplexa</taxon>
        <taxon>Aconoidasida</taxon>
        <taxon>Piroplasmida</taxon>
        <taxon>Babesiidae</taxon>
        <taxon>Babesia</taxon>
    </lineage>
</organism>
<protein>
    <recommendedName>
        <fullName evidence="3">Purine nucleoside phosphorylase</fullName>
    </recommendedName>
</protein>
<dbReference type="Proteomes" id="UP001230268">
    <property type="component" value="Unassembled WGS sequence"/>
</dbReference>